<evidence type="ECO:0000313" key="9">
    <source>
        <dbReference type="EMBL" id="ANY67340.1"/>
    </source>
</evidence>
<dbReference type="InterPro" id="IPR005844">
    <property type="entry name" value="A-D-PHexomutase_a/b/a-I"/>
</dbReference>
<dbReference type="CDD" id="cd05799">
    <property type="entry name" value="PGM2"/>
    <property type="match status" value="1"/>
</dbReference>
<dbReference type="PANTHER" id="PTHR45745">
    <property type="entry name" value="PHOSPHOMANNOMUTASE 45A"/>
    <property type="match status" value="1"/>
</dbReference>
<dbReference type="InterPro" id="IPR016055">
    <property type="entry name" value="A-D-PHexomutase_a/b/a-I/II/III"/>
</dbReference>
<dbReference type="GO" id="GO:0008973">
    <property type="term" value="F:phosphopentomutase activity"/>
    <property type="evidence" value="ECO:0007669"/>
    <property type="project" value="TreeGrafter"/>
</dbReference>
<evidence type="ECO:0000256" key="4">
    <source>
        <dbReference type="ARBA" id="ARBA00022842"/>
    </source>
</evidence>
<organism evidence="9">
    <name type="scientific">Paenibacillus sp. BIHB 4019</name>
    <dbReference type="NCBI Taxonomy" id="1870819"/>
    <lineage>
        <taxon>Bacteria</taxon>
        <taxon>Bacillati</taxon>
        <taxon>Bacillota</taxon>
        <taxon>Bacilli</taxon>
        <taxon>Bacillales</taxon>
        <taxon>Paenibacillaceae</taxon>
        <taxon>Paenibacillus</taxon>
    </lineage>
</organism>
<gene>
    <name evidence="9" type="ORF">BBD42_13285</name>
</gene>
<reference evidence="9" key="1">
    <citation type="submission" date="2016-08" db="EMBL/GenBank/DDBJ databases">
        <title>Complete Genome Seqeunce of Paenibacillus sp. BIHB 4019 from tea rhizoplane.</title>
        <authorList>
            <person name="Thakur R."/>
            <person name="Swarnkar M.K."/>
            <person name="Gulati A."/>
        </authorList>
    </citation>
    <scope>NUCLEOTIDE SEQUENCE [LARGE SCALE GENOMIC DNA]</scope>
    <source>
        <strain evidence="9">BIHB4019</strain>
    </source>
</reference>
<dbReference type="EMBL" id="CP016808">
    <property type="protein sequence ID" value="ANY67340.1"/>
    <property type="molecule type" value="Genomic_DNA"/>
</dbReference>
<feature type="domain" description="Alpha-D-phosphohexomutase alpha/beta/alpha" evidence="7">
    <location>
        <begin position="218"/>
        <end position="320"/>
    </location>
</feature>
<dbReference type="SUPFAM" id="SSF53738">
    <property type="entry name" value="Phosphoglucomutase, first 3 domains"/>
    <property type="match status" value="3"/>
</dbReference>
<accession>A0A1B2DHY9</accession>
<dbReference type="InterPro" id="IPR005845">
    <property type="entry name" value="A-D-PHexomutase_a/b/a-II"/>
</dbReference>
<evidence type="ECO:0000256" key="1">
    <source>
        <dbReference type="ARBA" id="ARBA00010231"/>
    </source>
</evidence>
<evidence type="ECO:0000256" key="3">
    <source>
        <dbReference type="ARBA" id="ARBA00022723"/>
    </source>
</evidence>
<dbReference type="Pfam" id="PF02880">
    <property type="entry name" value="PGM_PMM_III"/>
    <property type="match status" value="1"/>
</dbReference>
<evidence type="ECO:0000259" key="6">
    <source>
        <dbReference type="Pfam" id="PF02878"/>
    </source>
</evidence>
<dbReference type="PANTHER" id="PTHR45745:SF1">
    <property type="entry name" value="PHOSPHOGLUCOMUTASE 2B-RELATED"/>
    <property type="match status" value="1"/>
</dbReference>
<dbReference type="GO" id="GO:0046872">
    <property type="term" value="F:metal ion binding"/>
    <property type="evidence" value="ECO:0007669"/>
    <property type="project" value="UniProtKB-KW"/>
</dbReference>
<name>A0A1B2DHY9_9BACL</name>
<comment type="similarity">
    <text evidence="1">Belongs to the phosphohexose mutase family.</text>
</comment>
<protein>
    <recommendedName>
        <fullName evidence="10">Phosphoglucomutase</fullName>
    </recommendedName>
</protein>
<dbReference type="GO" id="GO:0006166">
    <property type="term" value="P:purine ribonucleoside salvage"/>
    <property type="evidence" value="ECO:0007669"/>
    <property type="project" value="TreeGrafter"/>
</dbReference>
<evidence type="ECO:0000256" key="2">
    <source>
        <dbReference type="ARBA" id="ARBA00022553"/>
    </source>
</evidence>
<evidence type="ECO:0008006" key="10">
    <source>
        <dbReference type="Google" id="ProtNLM"/>
    </source>
</evidence>
<keyword evidence="3" id="KW-0479">Metal-binding</keyword>
<evidence type="ECO:0000259" key="8">
    <source>
        <dbReference type="Pfam" id="PF02880"/>
    </source>
</evidence>
<keyword evidence="5" id="KW-0413">Isomerase</keyword>
<dbReference type="GO" id="GO:0005975">
    <property type="term" value="P:carbohydrate metabolic process"/>
    <property type="evidence" value="ECO:0007669"/>
    <property type="project" value="InterPro"/>
</dbReference>
<dbReference type="InterPro" id="IPR005846">
    <property type="entry name" value="A-D-PHexomutase_a/b/a-III"/>
</dbReference>
<keyword evidence="4" id="KW-0460">Magnesium</keyword>
<dbReference type="Pfam" id="PF02878">
    <property type="entry name" value="PGM_PMM_I"/>
    <property type="match status" value="1"/>
</dbReference>
<dbReference type="Gene3D" id="3.40.120.10">
    <property type="entry name" value="Alpha-D-Glucose-1,6-Bisphosphate, subunit A, domain 3"/>
    <property type="match status" value="3"/>
</dbReference>
<dbReference type="Pfam" id="PF02879">
    <property type="entry name" value="PGM_PMM_II"/>
    <property type="match status" value="1"/>
</dbReference>
<feature type="domain" description="Alpha-D-phosphohexomutase alpha/beta/alpha" evidence="6">
    <location>
        <begin position="52"/>
        <end position="189"/>
    </location>
</feature>
<sequence length="584" mass="65913">MMNAIAEQLDYAIDRRYERWKEAELPFYLRKELGELGAGDLTDRFYKHLHLGPEGVREKVGAGTNRMNIYTVRRIALALAGEIRSGGEEAKQRGVAIAFDSRILSRVFAEQAALVLVKNRVKVYLFEQARPTPELSFAVRFLQAAAGLMITAGHYPYDYNGVKLFSSDGAVMAPEYNQLVARRMEGIEEEVAIPLMDAEEAVRQRLLVLVGTEVDKAYHSKLADIIVRPTAFRAGRSRLRVIYTPLHGSGGQTLLELLKQMGYRDVESVPEQFQPDPLFPTIDEPDPNNSNSYGRALLLAERKQTDLIMATDPESQQLGAMARYKSREFRLLSANQLGSLLLEYLCAQKRANEPVYPAAFYKSLLTTELSTAIARRYSLHIVETPPGFRHIAARIAEEEQLGARKFFFAFDETGGCLPQAFVRDKDAMQTLLLTTEMAAFYKSRGLTLWDQLHKLYEAYGFYLEDQVSLSFPGLEGSQRLRNVMRKLRGEVPDKLSSLRIRSIYDSEEHGVRALGFSKEAANQELGANVIKYVFEDGAWCALQPTGAGTSLRLYYGAKEWSEVRCRRRLAAIRTALLYDVETIL</sequence>
<proteinExistence type="inferred from homology"/>
<evidence type="ECO:0000256" key="5">
    <source>
        <dbReference type="ARBA" id="ARBA00023235"/>
    </source>
</evidence>
<keyword evidence="2" id="KW-0597">Phosphoprotein</keyword>
<feature type="domain" description="Alpha-D-phosphohexomutase alpha/beta/alpha" evidence="8">
    <location>
        <begin position="335"/>
        <end position="459"/>
    </location>
</feature>
<dbReference type="AlphaFoldDB" id="A0A1B2DHY9"/>
<dbReference type="RefSeq" id="WP_099518547.1">
    <property type="nucleotide sequence ID" value="NZ_CP016808.1"/>
</dbReference>
<evidence type="ECO:0000259" key="7">
    <source>
        <dbReference type="Pfam" id="PF02879"/>
    </source>
</evidence>